<evidence type="ECO:0000313" key="8">
    <source>
        <dbReference type="EMBL" id="TQN07670.1"/>
    </source>
</evidence>
<name>A0A543LK14_9BURK</name>
<dbReference type="HAMAP" id="MF_00672">
    <property type="entry name" value="UPF0761"/>
    <property type="match status" value="1"/>
</dbReference>
<keyword evidence="3" id="KW-0997">Cell inner membrane</keyword>
<dbReference type="EMBL" id="VFPV01000001">
    <property type="protein sequence ID" value="TQN07670.1"/>
    <property type="molecule type" value="Genomic_DNA"/>
</dbReference>
<sequence length="429" mass="46682">MHSTLQTAALRVEALMTELSHFPWKTTAQTLRERFREDHLGLTASSLTFTTILALVPFFTVALAVFTAFPIFGKLQDALQGWLVSSLVPDSISRQVLGYLTLFASKASSLGAAGFSILLATALALILTIDRTLNDIWRVQRLRPLGQRVLIYWAAITLGPLLMGASLALTSYVMSASGGLVKRLPDGVQLLFDSIQFVVLAGGMAALYHYVPNTPVKWRHAWTGGLFVAVCIELAKKVLAVYLGKVPTYSVVYGAFATLPILLVWIYVAWVIVLLGAVVTAYLPSLLAGVARRGTVAGWTFQLAVEVLQQLHRVRHQPLKGLRPSQLAQLLRVDGLQLAPVLEALTALDWVGQVNDAAVGEADVPESRYVLLANPGATPLAPLVQRLLLERSESLQPLWAKARLEGLLLEDVLQTSARTEPALGVQRMV</sequence>
<feature type="transmembrane region" description="Helical" evidence="7">
    <location>
        <begin position="150"/>
        <end position="174"/>
    </location>
</feature>
<keyword evidence="2 7" id="KW-1003">Cell membrane</keyword>
<keyword evidence="5 7" id="KW-1133">Transmembrane helix</keyword>
<dbReference type="Pfam" id="PF03631">
    <property type="entry name" value="Virul_fac_BrkB"/>
    <property type="match status" value="1"/>
</dbReference>
<feature type="transmembrane region" description="Helical" evidence="7">
    <location>
        <begin position="110"/>
        <end position="129"/>
    </location>
</feature>
<reference evidence="8 9" key="1">
    <citation type="submission" date="2019-06" db="EMBL/GenBank/DDBJ databases">
        <title>Genomic Encyclopedia of Archaeal and Bacterial Type Strains, Phase II (KMG-II): from individual species to whole genera.</title>
        <authorList>
            <person name="Goeker M."/>
        </authorList>
    </citation>
    <scope>NUCLEOTIDE SEQUENCE [LARGE SCALE GENOMIC DNA]</scope>
    <source>
        <strain evidence="8 9">DSM 7270</strain>
    </source>
</reference>
<proteinExistence type="inferred from homology"/>
<dbReference type="InterPro" id="IPR023679">
    <property type="entry name" value="UPF0761_bac"/>
</dbReference>
<feature type="transmembrane region" description="Helical" evidence="7">
    <location>
        <begin position="255"/>
        <end position="283"/>
    </location>
</feature>
<dbReference type="InterPro" id="IPR017039">
    <property type="entry name" value="Virul_fac_BrkB"/>
</dbReference>
<gene>
    <name evidence="8" type="ORF">BDD18_0809</name>
</gene>
<evidence type="ECO:0000256" key="2">
    <source>
        <dbReference type="ARBA" id="ARBA00022475"/>
    </source>
</evidence>
<evidence type="ECO:0000256" key="6">
    <source>
        <dbReference type="ARBA" id="ARBA00023136"/>
    </source>
</evidence>
<keyword evidence="6 7" id="KW-0472">Membrane</keyword>
<organism evidence="8 9">
    <name type="scientific">Acidovorax temperans</name>
    <dbReference type="NCBI Taxonomy" id="80878"/>
    <lineage>
        <taxon>Bacteria</taxon>
        <taxon>Pseudomonadati</taxon>
        <taxon>Pseudomonadota</taxon>
        <taxon>Betaproteobacteria</taxon>
        <taxon>Burkholderiales</taxon>
        <taxon>Comamonadaceae</taxon>
        <taxon>Acidovorax</taxon>
    </lineage>
</organism>
<feature type="transmembrane region" description="Helical" evidence="7">
    <location>
        <begin position="223"/>
        <end position="243"/>
    </location>
</feature>
<dbReference type="GO" id="GO:0005886">
    <property type="term" value="C:plasma membrane"/>
    <property type="evidence" value="ECO:0007669"/>
    <property type="project" value="UniProtKB-SubCell"/>
</dbReference>
<evidence type="ECO:0000256" key="3">
    <source>
        <dbReference type="ARBA" id="ARBA00022519"/>
    </source>
</evidence>
<evidence type="ECO:0000256" key="1">
    <source>
        <dbReference type="ARBA" id="ARBA00004651"/>
    </source>
</evidence>
<dbReference type="PANTHER" id="PTHR30213">
    <property type="entry name" value="INNER MEMBRANE PROTEIN YHJD"/>
    <property type="match status" value="1"/>
</dbReference>
<dbReference type="NCBIfam" id="TIGR00765">
    <property type="entry name" value="yihY_not_rbn"/>
    <property type="match status" value="1"/>
</dbReference>
<protein>
    <recommendedName>
        <fullName evidence="7">UPF0761 membrane protein BDD18_0809</fullName>
    </recommendedName>
</protein>
<feature type="transmembrane region" description="Helical" evidence="7">
    <location>
        <begin position="40"/>
        <end position="73"/>
    </location>
</feature>
<evidence type="ECO:0000256" key="7">
    <source>
        <dbReference type="HAMAP-Rule" id="MF_00672"/>
    </source>
</evidence>
<dbReference type="Proteomes" id="UP000316993">
    <property type="component" value="Unassembled WGS sequence"/>
</dbReference>
<accession>A0A543LK14</accession>
<feature type="transmembrane region" description="Helical" evidence="7">
    <location>
        <begin position="194"/>
        <end position="211"/>
    </location>
</feature>
<evidence type="ECO:0000256" key="4">
    <source>
        <dbReference type="ARBA" id="ARBA00022692"/>
    </source>
</evidence>
<comment type="caution">
    <text evidence="8">The sequence shown here is derived from an EMBL/GenBank/DDBJ whole genome shotgun (WGS) entry which is preliminary data.</text>
</comment>
<comment type="similarity">
    <text evidence="7">Belongs to the UPF0761 family.</text>
</comment>
<evidence type="ECO:0000256" key="5">
    <source>
        <dbReference type="ARBA" id="ARBA00022989"/>
    </source>
</evidence>
<comment type="subcellular location">
    <subcellularLocation>
        <location evidence="1 7">Cell membrane</location>
        <topology evidence="1 7">Multi-pass membrane protein</topology>
    </subcellularLocation>
</comment>
<dbReference type="PANTHER" id="PTHR30213:SF0">
    <property type="entry name" value="UPF0761 MEMBRANE PROTEIN YIHY"/>
    <property type="match status" value="1"/>
</dbReference>
<keyword evidence="4 7" id="KW-0812">Transmembrane</keyword>
<dbReference type="AlphaFoldDB" id="A0A543LK14"/>
<evidence type="ECO:0000313" key="9">
    <source>
        <dbReference type="Proteomes" id="UP000316993"/>
    </source>
</evidence>